<dbReference type="Pfam" id="PF01515">
    <property type="entry name" value="PTA_PTB"/>
    <property type="match status" value="1"/>
</dbReference>
<feature type="non-terminal residue" evidence="4">
    <location>
        <position position="1"/>
    </location>
</feature>
<evidence type="ECO:0000313" key="5">
    <source>
        <dbReference type="EMBL" id="RDE24030.1"/>
    </source>
</evidence>
<name>A0A369W7M5_9GAMM</name>
<dbReference type="InterPro" id="IPR002505">
    <property type="entry name" value="PTA_PTB"/>
</dbReference>
<keyword evidence="2" id="KW-0012">Acyltransferase</keyword>
<protein>
    <submittedName>
        <fullName evidence="4">Phosphate acetyltransferase</fullName>
    </submittedName>
</protein>
<dbReference type="EMBL" id="QQOH01000007">
    <property type="protein sequence ID" value="RDE18010.1"/>
    <property type="molecule type" value="Genomic_DNA"/>
</dbReference>
<sequence>NLEAGNIGYKLAERIGKADAIGPILQGLAKPANDLSRGCSANDVVNVIAITVVQSQTL</sequence>
<dbReference type="PANTHER" id="PTHR43356">
    <property type="entry name" value="PHOSPHATE ACETYLTRANSFERASE"/>
    <property type="match status" value="1"/>
</dbReference>
<gene>
    <name evidence="5" type="ORF">DV711_00005</name>
    <name evidence="4" type="ORF">DV711_19215</name>
</gene>
<evidence type="ECO:0000256" key="2">
    <source>
        <dbReference type="ARBA" id="ARBA00023315"/>
    </source>
</evidence>
<evidence type="ECO:0000313" key="6">
    <source>
        <dbReference type="Proteomes" id="UP000253769"/>
    </source>
</evidence>
<dbReference type="AlphaFoldDB" id="A0A369W7M5"/>
<keyword evidence="6" id="KW-1185">Reference proteome</keyword>
<evidence type="ECO:0000259" key="3">
    <source>
        <dbReference type="Pfam" id="PF01515"/>
    </source>
</evidence>
<keyword evidence="1 4" id="KW-0808">Transferase</keyword>
<dbReference type="EMBL" id="QQOH01000001">
    <property type="protein sequence ID" value="RDE24030.1"/>
    <property type="molecule type" value="Genomic_DNA"/>
</dbReference>
<comment type="caution">
    <text evidence="4">The sequence shown here is derived from an EMBL/GenBank/DDBJ whole genome shotgun (WGS) entry which is preliminary data.</text>
</comment>
<dbReference type="SUPFAM" id="SSF53659">
    <property type="entry name" value="Isocitrate/Isopropylmalate dehydrogenase-like"/>
    <property type="match status" value="1"/>
</dbReference>
<feature type="domain" description="Phosphate acetyl/butaryl transferase" evidence="3">
    <location>
        <begin position="1"/>
        <end position="52"/>
    </location>
</feature>
<dbReference type="PANTHER" id="PTHR43356:SF3">
    <property type="entry name" value="PHOSPHATE ACETYLTRANSFERASE"/>
    <property type="match status" value="1"/>
</dbReference>
<proteinExistence type="predicted"/>
<dbReference type="Gene3D" id="3.40.718.10">
    <property type="entry name" value="Isopropylmalate Dehydrogenase"/>
    <property type="match status" value="1"/>
</dbReference>
<dbReference type="Proteomes" id="UP000253769">
    <property type="component" value="Unassembled WGS sequence"/>
</dbReference>
<evidence type="ECO:0000256" key="1">
    <source>
        <dbReference type="ARBA" id="ARBA00022679"/>
    </source>
</evidence>
<organism evidence="4 6">
    <name type="scientific">Motiliproteus coralliicola</name>
    <dbReference type="NCBI Taxonomy" id="2283196"/>
    <lineage>
        <taxon>Bacteria</taxon>
        <taxon>Pseudomonadati</taxon>
        <taxon>Pseudomonadota</taxon>
        <taxon>Gammaproteobacteria</taxon>
        <taxon>Oceanospirillales</taxon>
        <taxon>Oceanospirillaceae</taxon>
        <taxon>Motiliproteus</taxon>
    </lineage>
</organism>
<reference evidence="4 6" key="1">
    <citation type="submission" date="2018-07" db="EMBL/GenBank/DDBJ databases">
        <title>Motiliproteus coralliicola sp. nov., a bacterium isolated from Coral.</title>
        <authorList>
            <person name="Wang G."/>
        </authorList>
    </citation>
    <scope>NUCLEOTIDE SEQUENCE [LARGE SCALE GENOMIC DNA]</scope>
    <source>
        <strain evidence="4 6">C34</strain>
    </source>
</reference>
<dbReference type="GO" id="GO:0016746">
    <property type="term" value="F:acyltransferase activity"/>
    <property type="evidence" value="ECO:0007669"/>
    <property type="project" value="UniProtKB-KW"/>
</dbReference>
<accession>A0A369W7M5</accession>
<evidence type="ECO:0000313" key="4">
    <source>
        <dbReference type="EMBL" id="RDE18010.1"/>
    </source>
</evidence>
<dbReference type="InterPro" id="IPR050500">
    <property type="entry name" value="Phos_Acetyltrans/Butyryltrans"/>
</dbReference>